<dbReference type="Proteomes" id="UP000053825">
    <property type="component" value="Unassembled WGS sequence"/>
</dbReference>
<reference evidence="2 3" key="1">
    <citation type="submission" date="2015-07" db="EMBL/GenBank/DDBJ databases">
        <title>The genome of Habropoda laboriosa.</title>
        <authorList>
            <person name="Pan H."/>
            <person name="Kapheim K."/>
        </authorList>
    </citation>
    <scope>NUCLEOTIDE SEQUENCE [LARGE SCALE GENOMIC DNA]</scope>
    <source>
        <strain evidence="2">0110345459</strain>
    </source>
</reference>
<dbReference type="EMBL" id="KQ414743">
    <property type="protein sequence ID" value="KOC61931.1"/>
    <property type="molecule type" value="Genomic_DNA"/>
</dbReference>
<dbReference type="InterPro" id="IPR011049">
    <property type="entry name" value="Serralysin-like_metalloprot_C"/>
</dbReference>
<keyword evidence="3" id="KW-1185">Reference proteome</keyword>
<feature type="transmembrane region" description="Helical" evidence="1">
    <location>
        <begin position="195"/>
        <end position="214"/>
    </location>
</feature>
<keyword evidence="1" id="KW-1133">Transmembrane helix</keyword>
<evidence type="ECO:0000256" key="1">
    <source>
        <dbReference type="SAM" id="Phobius"/>
    </source>
</evidence>
<name>A0A0L7QU03_9HYME</name>
<evidence type="ECO:0000313" key="3">
    <source>
        <dbReference type="Proteomes" id="UP000053825"/>
    </source>
</evidence>
<keyword evidence="1" id="KW-0472">Membrane</keyword>
<evidence type="ECO:0000313" key="2">
    <source>
        <dbReference type="EMBL" id="KOC61931.1"/>
    </source>
</evidence>
<dbReference type="AlphaFoldDB" id="A0A0L7QU03"/>
<dbReference type="STRING" id="597456.A0A0L7QU03"/>
<proteinExistence type="predicted"/>
<gene>
    <name evidence="2" type="ORF">WH47_06058</name>
</gene>
<accession>A0A0L7QU03</accession>
<organism evidence="2 3">
    <name type="scientific">Habropoda laboriosa</name>
    <dbReference type="NCBI Taxonomy" id="597456"/>
    <lineage>
        <taxon>Eukaryota</taxon>
        <taxon>Metazoa</taxon>
        <taxon>Ecdysozoa</taxon>
        <taxon>Arthropoda</taxon>
        <taxon>Hexapoda</taxon>
        <taxon>Insecta</taxon>
        <taxon>Pterygota</taxon>
        <taxon>Neoptera</taxon>
        <taxon>Endopterygota</taxon>
        <taxon>Hymenoptera</taxon>
        <taxon>Apocrita</taxon>
        <taxon>Aculeata</taxon>
        <taxon>Apoidea</taxon>
        <taxon>Anthophila</taxon>
        <taxon>Apidae</taxon>
        <taxon>Habropoda</taxon>
    </lineage>
</organism>
<sequence length="397" mass="44445">MLSLKSGRCDNVLPSRRRMTTRAIGGSQEKLVMFEGSKRVYPEGSRVILGQPGLGNTKHTSAAALLSGNFRSCPLDPGGTQFREDNLKIAGLTLPKSGGSWSVALGHSNWLWLIQTDSWSSNLALDHSNLALDHLNLALDHSNLALGHSNLALGHSNLALGHSNLALDHSNLALDHSNLALGHSNLALGHSNRHWVIPIWLWIIPIWLWIIPIWLWIIPIWLWIIPIWFWIIQIWHWVIQTGIGSFKLALDHWCNQIQGLEDSKLCGETKIRCLKDANDSLRKFQRLDGSERMNKCNQIYVTMSSCVVSEEILLPLQEAASLPMHVPESTAKFLFTPYKRLTSPYPGMLHANEPHIPPYTYQDFHPYASSLPAITETKDFEPLSSEPEEAPTLGAIL</sequence>
<keyword evidence="1" id="KW-0812">Transmembrane</keyword>
<dbReference type="SUPFAM" id="SSF101967">
    <property type="entry name" value="Adhesin YadA, collagen-binding domain"/>
    <property type="match status" value="1"/>
</dbReference>
<feature type="transmembrane region" description="Helical" evidence="1">
    <location>
        <begin position="220"/>
        <end position="239"/>
    </location>
</feature>
<protein>
    <submittedName>
        <fullName evidence="2">Uncharacterized protein</fullName>
    </submittedName>
</protein>